<dbReference type="SUPFAM" id="SSF55048">
    <property type="entry name" value="Probable ACP-binding domain of malonyl-CoA ACP transacylase"/>
    <property type="match status" value="1"/>
</dbReference>
<dbReference type="CDD" id="cd05195">
    <property type="entry name" value="enoyl_red"/>
    <property type="match status" value="1"/>
</dbReference>
<dbReference type="InterPro" id="IPR020841">
    <property type="entry name" value="PKS_Beta-ketoAc_synthase_dom"/>
</dbReference>
<dbReference type="SUPFAM" id="SSF53901">
    <property type="entry name" value="Thiolase-like"/>
    <property type="match status" value="1"/>
</dbReference>
<dbReference type="Pfam" id="PF23114">
    <property type="entry name" value="NAD-bd_HRPKS_sdrA"/>
    <property type="match status" value="1"/>
</dbReference>
<evidence type="ECO:0000256" key="5">
    <source>
        <dbReference type="ARBA" id="ARBA00023002"/>
    </source>
</evidence>
<dbReference type="GO" id="GO:0031177">
    <property type="term" value="F:phosphopantetheine binding"/>
    <property type="evidence" value="ECO:0007669"/>
    <property type="project" value="InterPro"/>
</dbReference>
<keyword evidence="7" id="KW-0012">Acyltransferase</keyword>
<dbReference type="CDD" id="cd00833">
    <property type="entry name" value="PKS"/>
    <property type="match status" value="1"/>
</dbReference>
<dbReference type="GO" id="GO:0044550">
    <property type="term" value="P:secondary metabolite biosynthetic process"/>
    <property type="evidence" value="ECO:0007669"/>
    <property type="project" value="TreeGrafter"/>
</dbReference>
<dbReference type="PROSITE" id="PS50075">
    <property type="entry name" value="CARRIER"/>
    <property type="match status" value="1"/>
</dbReference>
<dbReference type="SMART" id="SM00823">
    <property type="entry name" value="PKS_PP"/>
    <property type="match status" value="1"/>
</dbReference>
<dbReference type="PROSITE" id="PS52019">
    <property type="entry name" value="PKS_MFAS_DH"/>
    <property type="match status" value="1"/>
</dbReference>
<dbReference type="InterPro" id="IPR014030">
    <property type="entry name" value="Ketoacyl_synth_N"/>
</dbReference>
<evidence type="ECO:0000256" key="3">
    <source>
        <dbReference type="ARBA" id="ARBA00022679"/>
    </source>
</evidence>
<dbReference type="OrthoDB" id="329835at2759"/>
<evidence type="ECO:0000256" key="4">
    <source>
        <dbReference type="ARBA" id="ARBA00022857"/>
    </source>
</evidence>
<dbReference type="GO" id="GO:0016491">
    <property type="term" value="F:oxidoreductase activity"/>
    <property type="evidence" value="ECO:0007669"/>
    <property type="project" value="UniProtKB-KW"/>
</dbReference>
<dbReference type="Pfam" id="PF16197">
    <property type="entry name" value="KAsynt_C_assoc"/>
    <property type="match status" value="1"/>
</dbReference>
<dbReference type="InterPro" id="IPR049552">
    <property type="entry name" value="PKS_DH_N"/>
</dbReference>
<dbReference type="InterPro" id="IPR009081">
    <property type="entry name" value="PP-bd_ACP"/>
</dbReference>
<evidence type="ECO:0000256" key="6">
    <source>
        <dbReference type="ARBA" id="ARBA00023268"/>
    </source>
</evidence>
<dbReference type="Pfam" id="PF14765">
    <property type="entry name" value="PS-DH"/>
    <property type="match status" value="1"/>
</dbReference>
<dbReference type="Gene3D" id="3.90.180.10">
    <property type="entry name" value="Medium-chain alcohol dehydrogenases, catalytic domain"/>
    <property type="match status" value="2"/>
</dbReference>
<dbReference type="InterPro" id="IPR050091">
    <property type="entry name" value="PKS_NRPS_Biosynth_Enz"/>
</dbReference>
<keyword evidence="6" id="KW-0511">Multifunctional enzyme</keyword>
<dbReference type="InterPro" id="IPR020807">
    <property type="entry name" value="PKS_DH"/>
</dbReference>
<feature type="domain" description="Ketosynthase family 3 (KS3)" evidence="11">
    <location>
        <begin position="9"/>
        <end position="405"/>
    </location>
</feature>
<dbReference type="InterPro" id="IPR049900">
    <property type="entry name" value="PKS_mFAS_DH"/>
</dbReference>
<accession>A0A395HBH6</accession>
<dbReference type="InterPro" id="IPR029063">
    <property type="entry name" value="SAM-dependent_MTases_sf"/>
</dbReference>
<keyword evidence="1" id="KW-0596">Phosphopantetheine</keyword>
<dbReference type="Pfam" id="PF21089">
    <property type="entry name" value="PKS_DH_N"/>
    <property type="match status" value="1"/>
</dbReference>
<dbReference type="Pfam" id="PF00698">
    <property type="entry name" value="Acyl_transf_1"/>
    <property type="match status" value="1"/>
</dbReference>
<dbReference type="Pfam" id="PF00109">
    <property type="entry name" value="ketoacyl-synt"/>
    <property type="match status" value="1"/>
</dbReference>
<name>A0A395HBH6_9EURO</name>
<dbReference type="SMART" id="SM00822">
    <property type="entry name" value="PKS_KR"/>
    <property type="match status" value="1"/>
</dbReference>
<evidence type="ECO:0000313" key="14">
    <source>
        <dbReference type="Proteomes" id="UP000249402"/>
    </source>
</evidence>
<dbReference type="Gene3D" id="3.40.50.150">
    <property type="entry name" value="Vaccinia Virus protein VP39"/>
    <property type="match status" value="1"/>
</dbReference>
<evidence type="ECO:0000256" key="1">
    <source>
        <dbReference type="ARBA" id="ARBA00022450"/>
    </source>
</evidence>
<dbReference type="Proteomes" id="UP000249402">
    <property type="component" value="Unassembled WGS sequence"/>
</dbReference>
<dbReference type="InterPro" id="IPR016036">
    <property type="entry name" value="Malonyl_transacylase_ACP-bd"/>
</dbReference>
<dbReference type="InterPro" id="IPR020806">
    <property type="entry name" value="PKS_PP-bd"/>
</dbReference>
<dbReference type="InterPro" id="IPR036736">
    <property type="entry name" value="ACP-like_sf"/>
</dbReference>
<evidence type="ECO:0000256" key="9">
    <source>
        <dbReference type="SAM" id="MobiDB-lite"/>
    </source>
</evidence>
<dbReference type="Gene3D" id="3.40.47.10">
    <property type="match status" value="2"/>
</dbReference>
<feature type="active site" description="Proton donor; for dehydratase activity" evidence="8">
    <location>
        <position position="1132"/>
    </location>
</feature>
<dbReference type="SMART" id="SM00827">
    <property type="entry name" value="PKS_AT"/>
    <property type="match status" value="1"/>
</dbReference>
<dbReference type="GO" id="GO:0006633">
    <property type="term" value="P:fatty acid biosynthetic process"/>
    <property type="evidence" value="ECO:0007669"/>
    <property type="project" value="InterPro"/>
</dbReference>
<dbReference type="SUPFAM" id="SSF52151">
    <property type="entry name" value="FabD/lysophospholipase-like"/>
    <property type="match status" value="1"/>
</dbReference>
<keyword evidence="3" id="KW-0808">Transferase</keyword>
<evidence type="ECO:0000256" key="2">
    <source>
        <dbReference type="ARBA" id="ARBA00022553"/>
    </source>
</evidence>
<dbReference type="InterPro" id="IPR042104">
    <property type="entry name" value="PKS_dehydratase_sf"/>
</dbReference>
<dbReference type="SUPFAM" id="SSF51735">
    <property type="entry name" value="NAD(P)-binding Rossmann-fold domains"/>
    <property type="match status" value="2"/>
</dbReference>
<dbReference type="VEuPathDB" id="FungiDB:BO80DRAFT_491002"/>
<evidence type="ECO:0000259" key="11">
    <source>
        <dbReference type="PROSITE" id="PS52004"/>
    </source>
</evidence>
<dbReference type="Pfam" id="PF00550">
    <property type="entry name" value="PP-binding"/>
    <property type="match status" value="1"/>
</dbReference>
<dbReference type="InterPro" id="IPR011032">
    <property type="entry name" value="GroES-like_sf"/>
</dbReference>
<dbReference type="InterPro" id="IPR056501">
    <property type="entry name" value="NAD-bd_HRPKS_sdrA"/>
</dbReference>
<dbReference type="RefSeq" id="XP_025579180.1">
    <property type="nucleotide sequence ID" value="XM_025723672.1"/>
</dbReference>
<dbReference type="Gene3D" id="1.10.1200.10">
    <property type="entry name" value="ACP-like"/>
    <property type="match status" value="1"/>
</dbReference>
<dbReference type="InterPro" id="IPR057326">
    <property type="entry name" value="KR_dom"/>
</dbReference>
<dbReference type="EMBL" id="KZ824423">
    <property type="protein sequence ID" value="RAL04853.1"/>
    <property type="molecule type" value="Genomic_DNA"/>
</dbReference>
<dbReference type="InterPro" id="IPR032821">
    <property type="entry name" value="PKS_assoc"/>
</dbReference>
<dbReference type="SUPFAM" id="SSF47336">
    <property type="entry name" value="ACP-like"/>
    <property type="match status" value="1"/>
</dbReference>
<feature type="region of interest" description="N-terminal hotdog fold" evidence="8">
    <location>
        <begin position="900"/>
        <end position="1036"/>
    </location>
</feature>
<feature type="domain" description="Carrier" evidence="10">
    <location>
        <begin position="2242"/>
        <end position="2316"/>
    </location>
</feature>
<feature type="region of interest" description="Disordered" evidence="9">
    <location>
        <begin position="242"/>
        <end position="264"/>
    </location>
</feature>
<dbReference type="InterPro" id="IPR014043">
    <property type="entry name" value="Acyl_transferase_dom"/>
</dbReference>
<dbReference type="InterPro" id="IPR020843">
    <property type="entry name" value="ER"/>
</dbReference>
<dbReference type="InterPro" id="IPR016039">
    <property type="entry name" value="Thiolase-like"/>
</dbReference>
<dbReference type="InterPro" id="IPR014031">
    <property type="entry name" value="Ketoacyl_synth_C"/>
</dbReference>
<feature type="compositionally biased region" description="Polar residues" evidence="9">
    <location>
        <begin position="244"/>
        <end position="264"/>
    </location>
</feature>
<keyword evidence="4" id="KW-0521">NADP</keyword>
<dbReference type="Gene3D" id="3.10.129.110">
    <property type="entry name" value="Polyketide synthase dehydratase"/>
    <property type="match status" value="1"/>
</dbReference>
<evidence type="ECO:0000259" key="10">
    <source>
        <dbReference type="PROSITE" id="PS50075"/>
    </source>
</evidence>
<dbReference type="Pfam" id="PF00107">
    <property type="entry name" value="ADH_zinc_N"/>
    <property type="match status" value="1"/>
</dbReference>
<organism evidence="13 14">
    <name type="scientific">Aspergillus ibericus CBS 121593</name>
    <dbReference type="NCBI Taxonomy" id="1448316"/>
    <lineage>
        <taxon>Eukaryota</taxon>
        <taxon>Fungi</taxon>
        <taxon>Dikarya</taxon>
        <taxon>Ascomycota</taxon>
        <taxon>Pezizomycotina</taxon>
        <taxon>Eurotiomycetes</taxon>
        <taxon>Eurotiomycetidae</taxon>
        <taxon>Eurotiales</taxon>
        <taxon>Aspergillaceae</taxon>
        <taxon>Aspergillus</taxon>
        <taxon>Aspergillus subgen. Circumdati</taxon>
    </lineage>
</organism>
<dbReference type="GO" id="GO:0004315">
    <property type="term" value="F:3-oxoacyl-[acyl-carrier-protein] synthase activity"/>
    <property type="evidence" value="ECO:0007669"/>
    <property type="project" value="InterPro"/>
</dbReference>
<proteinExistence type="predicted"/>
<dbReference type="InterPro" id="IPR016035">
    <property type="entry name" value="Acyl_Trfase/lysoPLipase"/>
</dbReference>
<evidence type="ECO:0000256" key="8">
    <source>
        <dbReference type="PROSITE-ProRule" id="PRU01363"/>
    </source>
</evidence>
<dbReference type="FunFam" id="3.40.50.720:FF:000209">
    <property type="entry name" value="Polyketide synthase Pks12"/>
    <property type="match status" value="1"/>
</dbReference>
<dbReference type="Gene3D" id="3.40.50.720">
    <property type="entry name" value="NAD(P)-binding Rossmann-like Domain"/>
    <property type="match status" value="2"/>
</dbReference>
<dbReference type="InterPro" id="IPR036291">
    <property type="entry name" value="NAD(P)-bd_dom_sf"/>
</dbReference>
<dbReference type="Pfam" id="PF02801">
    <property type="entry name" value="Ketoacyl-synt_C"/>
    <property type="match status" value="1"/>
</dbReference>
<protein>
    <submittedName>
        <fullName evidence="13">Uncharacterized protein</fullName>
    </submittedName>
</protein>
<dbReference type="STRING" id="1448316.A0A395HBH6"/>
<dbReference type="PROSITE" id="PS00606">
    <property type="entry name" value="KS3_1"/>
    <property type="match status" value="1"/>
</dbReference>
<dbReference type="GO" id="GO:1901336">
    <property type="term" value="P:lactone biosynthetic process"/>
    <property type="evidence" value="ECO:0007669"/>
    <property type="project" value="UniProtKB-ARBA"/>
</dbReference>
<dbReference type="SUPFAM" id="SSF50129">
    <property type="entry name" value="GroES-like"/>
    <property type="match status" value="1"/>
</dbReference>
<dbReference type="GeneID" id="37228537"/>
<dbReference type="InterPro" id="IPR001227">
    <property type="entry name" value="Ac_transferase_dom_sf"/>
</dbReference>
<reference evidence="13 14" key="1">
    <citation type="submission" date="2018-02" db="EMBL/GenBank/DDBJ databases">
        <title>The genomes of Aspergillus section Nigri reveals drivers in fungal speciation.</title>
        <authorList>
            <consortium name="DOE Joint Genome Institute"/>
            <person name="Vesth T.C."/>
            <person name="Nybo J."/>
            <person name="Theobald S."/>
            <person name="Brandl J."/>
            <person name="Frisvad J.C."/>
            <person name="Nielsen K.F."/>
            <person name="Lyhne E.K."/>
            <person name="Kogle M.E."/>
            <person name="Kuo A."/>
            <person name="Riley R."/>
            <person name="Clum A."/>
            <person name="Nolan M."/>
            <person name="Lipzen A."/>
            <person name="Salamov A."/>
            <person name="Henrissat B."/>
            <person name="Wiebenga A."/>
            <person name="De vries R.P."/>
            <person name="Grigoriev I.V."/>
            <person name="Mortensen U.H."/>
            <person name="Andersen M.R."/>
            <person name="Baker S.E."/>
        </authorList>
    </citation>
    <scope>NUCLEOTIDE SEQUENCE [LARGE SCALE GENOMIC DNA]</scope>
    <source>
        <strain evidence="13 14">CBS 121593</strain>
    </source>
</reference>
<dbReference type="PANTHER" id="PTHR43775">
    <property type="entry name" value="FATTY ACID SYNTHASE"/>
    <property type="match status" value="1"/>
</dbReference>
<dbReference type="InterPro" id="IPR018201">
    <property type="entry name" value="Ketoacyl_synth_AS"/>
</dbReference>
<gene>
    <name evidence="13" type="ORF">BO80DRAFT_491002</name>
</gene>
<feature type="active site" description="Proton acceptor; for dehydratase activity" evidence="8">
    <location>
        <position position="932"/>
    </location>
</feature>
<sequence>MPATHPDPVMPIAVTGIGGRFPGNASNPEKLWEVLLNGESTLTETPKDRFNIDAFYHPHAERSDTQHCRGGHFMNRPIDAFDAPFFSITPNEAKAIDPQQRMCLEVAYEAMENAGLTLEAMSGTNTSCYFGSFNHDYQKSLERDPYNMPFYAATGTEAAAIANRISWFYNLVGPSVTVDTACSSSLVGLHLACQSLRTGESDMTQAFDEKANGYGRGEGTCCLVLKPLDKAIRDKSTIRAVIRNTGSNQDGNTPGLTQPSRTSQKNLILRTYEDAGLDLADTGYFEAHGTGTIAGDSTETRVLGETIGKARPRGKPLWMGSVKDNIGHLEGASGLVGIIKAIYILESGKIPPQVWFEKPNPRIQLQEWNLAVPTELMDWPYDGTRRISVNSFGFAGANAHAILEDAFSYLSTHSLEGSSSVEEDTAGSGASPKLVVLSAHEQSGSKRIFDAWNDYLHIKASQLPIAEWSPLVEDLAYTAATGRTRFPWKSFIVLSSPRQLTQGKATMASPIRSSRRMKTAFVFTGQGAQYHGMGHSLMAYEEYAKSIKSGDTYLKRLGCPWSLKEELLRNEQSSKVNDAEYSQPLCTAVQVALVDLLRSVGISPVAVAGHSGGETAAAYAKGAITAEAAWTIAYHRGKLSGLLSTMRPEADGAMLAVSISEIDIGRYMDRVTEGNLVVACVNSPSSVTLSGDAVAIAEVGKILKEAGIVAKELKVNVAYHSPHMETVAGRYRELLGSIEPLPGATHQPVMFSSVTGKPIDNCELGSEFVDAIQALVSYSPRKSAKKGPDYCYVNAMVEVGPHGVLQTPIKQTLTATGAGCDVMSVLNRKEDPRRAFLETVGLLFQRGSEADIVKANQHATSARKLQILVDLPPFPWNHSNRYWHDSAISANFLFKEHPRKDLLGVRDNEGNPSQPRWRHFLRLSENPWIAEHVVDDRILYPAAGMLAMALEAARETGDSDRAIDAYELRDVVIRNPLIVPRTGDGPETMIHLQHRSPGTRTLQAPYWQEFNIYTRMTAKSWIHHCSGLVRIQYTAKREDPMSGVADERARWDEKHRTAYHQTSQSCQSVVPPQHFYNRLSEHGLHLGEPFKNCIEIRRNQTQVVCAVQIPDVSSWMPGQFTHDHLIHPCTLDSFIQISMAIIDEGMQGKELALPVSIGKLWISNGMPTKPGTILRAYSDVKPHGLRGAQMDLHASTDDWERPLMTMEELTVTRMTGHPDSADDQGASDSARRIVSRMHWQEDISYLDGEGLAALCTASAKNENTTQNPLLMFMRLLGHKHPDLSIMELNAEDSEITEDVLKTLQAVDGEKAPWFKQYTVATTGEANVSMFDAKFQAWGRYFKSVDLLSARDPESRDMLSDVYDCIIMHHSSQTDDDAIARARRLLKDRGSLAILGGSLSSKSESEWANELRKSHFKFEFFIANNPVQQLSSIPFMVATATAEIENPMPENILIIDPPGESNRVHNLSASISGILHKQGVPTSHASLYESKDIDLSTQCCIVLADLARPILFDTAPKVFLILKRLLLEASGVFWVTSGTAFKCARPQAALITGLSRTIRQEEPDVTLTTIDLDWPNGNKESDAGAIVNVVSGWSRGDIDREFAVRKGRLLIPRIRLDRALNGLASAVGGAPSKELGLLKQPDRGLTVAISSPGILSSIYFRDDPLYNQSLGHDDVEIEVKASGVNFMDTMVALDQVPERKVGLECSGIVCRTGSAVTKFKSGDRVLTWRLGSFSTFVRSPECMHGESILIHGAAGGVGQAAIMMAKVLGAEIFATVGSQEKKDYLQQTYSIPEDHIFNSRDLTFASGIERLTRGQGVDVVLNSLAGEGLRQSWLRVAPFGRFVELGKRDILENTGLDMAPFIRGVSFHSVNVLGMYQQSLSRAAQALNKALRFYNDHDCRPASPMHVMGYSEIPQALQRLASGQVAGKVVLKATGHDLVMTVPPPVPPIRFVEAATYVIVGGMGGIGQYIAFWMADHGARHFLFLSRQGADHPQASDVFAALSAKGAQATAYRCDISDEEQVRKAFRRCSSELPPVKGILQAAMLLSDATFRQMTPQQWYSGINTKAMGTWNLHCAAPEDLDIFVMLSSLSGVIGWRGQGNYAASNTFLDALAYHRRTQGQPGVSIDVGAVLDVGYLAHKPELKRSTQLQGLVGIRGEELLCILQAALQGRAAPNDATCAQLILGVATGGWAAGQGLNPPYYHTAAKMGHVRAIGVANQGNTGTTHELQDSLGKAHSLESATTLISDAVRGRLAQQLGMDVADIDASKPVSGYGVDSLTAVEIRAWSLRDLQAEISILDIANTPSVWHLATILVQNSGLTPRHLLEEP</sequence>
<keyword evidence="5" id="KW-0560">Oxidoreductase</keyword>
<dbReference type="InterPro" id="IPR049551">
    <property type="entry name" value="PKS_DH_C"/>
</dbReference>
<evidence type="ECO:0000259" key="12">
    <source>
        <dbReference type="PROSITE" id="PS52019"/>
    </source>
</evidence>
<dbReference type="SMART" id="SM00829">
    <property type="entry name" value="PKS_ER"/>
    <property type="match status" value="1"/>
</dbReference>
<keyword evidence="14" id="KW-1185">Reference proteome</keyword>
<dbReference type="PANTHER" id="PTHR43775:SF29">
    <property type="entry name" value="ASPERFURANONE POLYKETIDE SYNTHASE AFOG-RELATED"/>
    <property type="match status" value="1"/>
</dbReference>
<evidence type="ECO:0000256" key="7">
    <source>
        <dbReference type="ARBA" id="ARBA00023315"/>
    </source>
</evidence>
<feature type="domain" description="PKS/mFAS DH" evidence="12">
    <location>
        <begin position="900"/>
        <end position="1220"/>
    </location>
</feature>
<dbReference type="InterPro" id="IPR013968">
    <property type="entry name" value="PKS_KR"/>
</dbReference>
<dbReference type="SMART" id="SM00825">
    <property type="entry name" value="PKS_KS"/>
    <property type="match status" value="1"/>
</dbReference>
<dbReference type="PROSITE" id="PS52004">
    <property type="entry name" value="KS3_2"/>
    <property type="match status" value="1"/>
</dbReference>
<keyword evidence="2" id="KW-0597">Phosphoprotein</keyword>
<dbReference type="InterPro" id="IPR013149">
    <property type="entry name" value="ADH-like_C"/>
</dbReference>
<dbReference type="Pfam" id="PF08659">
    <property type="entry name" value="KR"/>
    <property type="match status" value="1"/>
</dbReference>
<evidence type="ECO:0000313" key="13">
    <source>
        <dbReference type="EMBL" id="RAL04853.1"/>
    </source>
</evidence>
<dbReference type="SMART" id="SM00826">
    <property type="entry name" value="PKS_DH"/>
    <property type="match status" value="1"/>
</dbReference>
<dbReference type="Gene3D" id="3.40.366.10">
    <property type="entry name" value="Malonyl-Coenzyme A Acyl Carrier Protein, domain 2"/>
    <property type="match status" value="1"/>
</dbReference>
<dbReference type="GO" id="GO:0004312">
    <property type="term" value="F:fatty acid synthase activity"/>
    <property type="evidence" value="ECO:0007669"/>
    <property type="project" value="TreeGrafter"/>
</dbReference>
<feature type="region of interest" description="C-terminal hotdog fold" evidence="8">
    <location>
        <begin position="1067"/>
        <end position="1220"/>
    </location>
</feature>